<evidence type="ECO:0000256" key="2">
    <source>
        <dbReference type="ARBA" id="ARBA00022692"/>
    </source>
</evidence>
<dbReference type="Pfam" id="PF07690">
    <property type="entry name" value="MFS_1"/>
    <property type="match status" value="1"/>
</dbReference>
<dbReference type="InterPro" id="IPR020846">
    <property type="entry name" value="MFS_dom"/>
</dbReference>
<dbReference type="PANTHER" id="PTHR23501">
    <property type="entry name" value="MAJOR FACILITATOR SUPERFAMILY"/>
    <property type="match status" value="1"/>
</dbReference>
<keyword evidence="8" id="KW-1185">Reference proteome</keyword>
<comment type="subcellular location">
    <subcellularLocation>
        <location evidence="1">Membrane</location>
        <topology evidence="1">Multi-pass membrane protein</topology>
    </subcellularLocation>
</comment>
<keyword evidence="4 5" id="KW-0472">Membrane</keyword>
<name>A0AAN7Z3M9_9PEZI</name>
<feature type="transmembrane region" description="Helical" evidence="5">
    <location>
        <begin position="273"/>
        <end position="292"/>
    </location>
</feature>
<evidence type="ECO:0000256" key="4">
    <source>
        <dbReference type="ARBA" id="ARBA00023136"/>
    </source>
</evidence>
<dbReference type="InterPro" id="IPR011701">
    <property type="entry name" value="MFS"/>
</dbReference>
<feature type="transmembrane region" description="Helical" evidence="5">
    <location>
        <begin position="213"/>
        <end position="231"/>
    </location>
</feature>
<evidence type="ECO:0000256" key="1">
    <source>
        <dbReference type="ARBA" id="ARBA00004141"/>
    </source>
</evidence>
<feature type="transmembrane region" description="Helical" evidence="5">
    <location>
        <begin position="182"/>
        <end position="201"/>
    </location>
</feature>
<feature type="transmembrane region" description="Helical" evidence="5">
    <location>
        <begin position="299"/>
        <end position="319"/>
    </location>
</feature>
<proteinExistence type="predicted"/>
<feature type="transmembrane region" description="Helical" evidence="5">
    <location>
        <begin position="243"/>
        <end position="267"/>
    </location>
</feature>
<keyword evidence="3 5" id="KW-1133">Transmembrane helix</keyword>
<dbReference type="EMBL" id="JAWHQM010000057">
    <property type="protein sequence ID" value="KAK5635705.1"/>
    <property type="molecule type" value="Genomic_DNA"/>
</dbReference>
<feature type="transmembrane region" description="Helical" evidence="5">
    <location>
        <begin position="116"/>
        <end position="138"/>
    </location>
</feature>
<sequence>MMDNTIVGTATPTITNEFHLLTDFGWYGSAYRLSTCSSQLLFSKIYEQWRVKWVLITAVIILEIGSVVSASATSSPAFIVERAIAGSGAAGILIGVFIAITHSVPPRWRPICNSTIGGLECIAMIVAPVIGGALTTYVTWRWNFWLNLPVGGVTMATLVVLFKDSKNQKVPNGSMISKLKQLNILALFIFTGSIVSLLLALEWGGTTYNWDSAIIIALLVVAVVSLLPIWFQAIKRASAASSGAMLLPSIIGLAAAAISSGFIVSFFGYCTPLMVLGSIMMTIGFRFLTTFIPSTGSSAWIGWQVLFGVGIGFAISQPWTAIQIALPPEDIPAGLSAISFAISISAALIIFISQNIFSNLLRDGLARIPGVDVEGIISHGATDLLELVTPSQKERVLGAYNWAVTRTFWACVAGVLLGFLAALGMEWKSIKKPNKVGDEQETSAGEKENSIV</sequence>
<dbReference type="Gene3D" id="1.20.1250.20">
    <property type="entry name" value="MFS general substrate transporter like domains"/>
    <property type="match status" value="1"/>
</dbReference>
<dbReference type="PANTHER" id="PTHR23501:SF198">
    <property type="entry name" value="AZOLE RESISTANCE PROTEIN 1-RELATED"/>
    <property type="match status" value="1"/>
</dbReference>
<dbReference type="InterPro" id="IPR036259">
    <property type="entry name" value="MFS_trans_sf"/>
</dbReference>
<feature type="transmembrane region" description="Helical" evidence="5">
    <location>
        <begin position="53"/>
        <end position="72"/>
    </location>
</feature>
<organism evidence="7 8">
    <name type="scientific">Xylaria bambusicola</name>
    <dbReference type="NCBI Taxonomy" id="326684"/>
    <lineage>
        <taxon>Eukaryota</taxon>
        <taxon>Fungi</taxon>
        <taxon>Dikarya</taxon>
        <taxon>Ascomycota</taxon>
        <taxon>Pezizomycotina</taxon>
        <taxon>Sordariomycetes</taxon>
        <taxon>Xylariomycetidae</taxon>
        <taxon>Xylariales</taxon>
        <taxon>Xylariaceae</taxon>
        <taxon>Xylaria</taxon>
    </lineage>
</organism>
<feature type="transmembrane region" description="Helical" evidence="5">
    <location>
        <begin position="403"/>
        <end position="425"/>
    </location>
</feature>
<dbReference type="SUPFAM" id="SSF103473">
    <property type="entry name" value="MFS general substrate transporter"/>
    <property type="match status" value="1"/>
</dbReference>
<feature type="domain" description="Major facilitator superfamily (MFS) profile" evidence="6">
    <location>
        <begin position="1"/>
        <end position="430"/>
    </location>
</feature>
<dbReference type="PROSITE" id="PS50850">
    <property type="entry name" value="MFS"/>
    <property type="match status" value="1"/>
</dbReference>
<dbReference type="GO" id="GO:0022857">
    <property type="term" value="F:transmembrane transporter activity"/>
    <property type="evidence" value="ECO:0007669"/>
    <property type="project" value="InterPro"/>
</dbReference>
<dbReference type="AlphaFoldDB" id="A0AAN7Z3M9"/>
<feature type="transmembrane region" description="Helical" evidence="5">
    <location>
        <begin position="84"/>
        <end position="104"/>
    </location>
</feature>
<evidence type="ECO:0000256" key="3">
    <source>
        <dbReference type="ARBA" id="ARBA00022989"/>
    </source>
</evidence>
<comment type="caution">
    <text evidence="7">The sequence shown here is derived from an EMBL/GenBank/DDBJ whole genome shotgun (WGS) entry which is preliminary data.</text>
</comment>
<dbReference type="Proteomes" id="UP001305414">
    <property type="component" value="Unassembled WGS sequence"/>
</dbReference>
<evidence type="ECO:0000313" key="7">
    <source>
        <dbReference type="EMBL" id="KAK5635705.1"/>
    </source>
</evidence>
<dbReference type="GO" id="GO:0005886">
    <property type="term" value="C:plasma membrane"/>
    <property type="evidence" value="ECO:0007669"/>
    <property type="project" value="TreeGrafter"/>
</dbReference>
<evidence type="ECO:0000256" key="5">
    <source>
        <dbReference type="SAM" id="Phobius"/>
    </source>
</evidence>
<reference evidence="7 8" key="1">
    <citation type="submission" date="2023-10" db="EMBL/GenBank/DDBJ databases">
        <title>Draft genome sequence of Xylaria bambusicola isolate GMP-LS, the root and basal stem rot pathogen of sugarcane in Indonesia.</title>
        <authorList>
            <person name="Selvaraj P."/>
            <person name="Muralishankar V."/>
            <person name="Muruganantham S."/>
            <person name="Sp S."/>
            <person name="Haryani S."/>
            <person name="Lau K.J.X."/>
            <person name="Naqvi N.I."/>
        </authorList>
    </citation>
    <scope>NUCLEOTIDE SEQUENCE [LARGE SCALE GENOMIC DNA]</scope>
    <source>
        <strain evidence="7">GMP-LS</strain>
    </source>
</reference>
<feature type="transmembrane region" description="Helical" evidence="5">
    <location>
        <begin position="331"/>
        <end position="352"/>
    </location>
</feature>
<protein>
    <recommendedName>
        <fullName evidence="6">Major facilitator superfamily (MFS) profile domain-containing protein</fullName>
    </recommendedName>
</protein>
<feature type="transmembrane region" description="Helical" evidence="5">
    <location>
        <begin position="144"/>
        <end position="162"/>
    </location>
</feature>
<evidence type="ECO:0000313" key="8">
    <source>
        <dbReference type="Proteomes" id="UP001305414"/>
    </source>
</evidence>
<evidence type="ECO:0000259" key="6">
    <source>
        <dbReference type="PROSITE" id="PS50850"/>
    </source>
</evidence>
<keyword evidence="2 5" id="KW-0812">Transmembrane</keyword>
<gene>
    <name evidence="7" type="ORF">RRF57_011417</name>
</gene>
<accession>A0AAN7Z3M9</accession>